<dbReference type="InterPro" id="IPR032675">
    <property type="entry name" value="LRR_dom_sf"/>
</dbReference>
<proteinExistence type="predicted"/>
<dbReference type="OrthoDB" id="676979at2759"/>
<gene>
    <name evidence="9" type="ORF">E3N88_13552</name>
</gene>
<keyword evidence="10" id="KW-1185">Reference proteome</keyword>
<accession>A0A5N6P939</accession>
<dbReference type="AlphaFoldDB" id="A0A5N6P939"/>
<keyword evidence="2" id="KW-0723">Serine/threonine-protein kinase</keyword>
<dbReference type="InterPro" id="IPR001611">
    <property type="entry name" value="Leu-rich_rpt"/>
</dbReference>
<evidence type="ECO:0000313" key="9">
    <source>
        <dbReference type="EMBL" id="KAD5962079.1"/>
    </source>
</evidence>
<dbReference type="Pfam" id="PF00560">
    <property type="entry name" value="LRR_1"/>
    <property type="match status" value="2"/>
</dbReference>
<dbReference type="Gene3D" id="3.80.10.10">
    <property type="entry name" value="Ribonuclease Inhibitor"/>
    <property type="match status" value="1"/>
</dbReference>
<dbReference type="PANTHER" id="PTHR48005">
    <property type="entry name" value="LEUCINE RICH REPEAT KINASE 2"/>
    <property type="match status" value="1"/>
</dbReference>
<evidence type="ECO:0000256" key="5">
    <source>
        <dbReference type="ARBA" id="ARBA00022777"/>
    </source>
</evidence>
<evidence type="ECO:0000256" key="6">
    <source>
        <dbReference type="ARBA" id="ARBA00022840"/>
    </source>
</evidence>
<keyword evidence="4" id="KW-0547">Nucleotide-binding</keyword>
<dbReference type="EC" id="2.7.11.1" evidence="1"/>
<evidence type="ECO:0000256" key="3">
    <source>
        <dbReference type="ARBA" id="ARBA00022679"/>
    </source>
</evidence>
<evidence type="ECO:0000313" key="10">
    <source>
        <dbReference type="Proteomes" id="UP000326396"/>
    </source>
</evidence>
<evidence type="ECO:0000256" key="8">
    <source>
        <dbReference type="ARBA" id="ARBA00048679"/>
    </source>
</evidence>
<dbReference type="InterPro" id="IPR051420">
    <property type="entry name" value="Ser_Thr_Kinases_DiverseReg"/>
</dbReference>
<keyword evidence="6" id="KW-0067">ATP-binding</keyword>
<dbReference type="GO" id="GO:0004674">
    <property type="term" value="F:protein serine/threonine kinase activity"/>
    <property type="evidence" value="ECO:0007669"/>
    <property type="project" value="UniProtKB-KW"/>
</dbReference>
<name>A0A5N6P939_9ASTR</name>
<dbReference type="EMBL" id="SZYD01000006">
    <property type="protein sequence ID" value="KAD5962079.1"/>
    <property type="molecule type" value="Genomic_DNA"/>
</dbReference>
<reference evidence="9 10" key="1">
    <citation type="submission" date="2019-05" db="EMBL/GenBank/DDBJ databases">
        <title>Mikania micrantha, genome provides insights into the molecular mechanism of rapid growth.</title>
        <authorList>
            <person name="Liu B."/>
        </authorList>
    </citation>
    <scope>NUCLEOTIDE SEQUENCE [LARGE SCALE GENOMIC DNA]</scope>
    <source>
        <strain evidence="9">NLD-2019</strain>
        <tissue evidence="9">Leaf</tissue>
    </source>
</reference>
<sequence length="221" mass="24893">MGATLPRLVRLQLSDNQLTGILPLSISNCSRLGFIEMSENQFNGKLMIDFAKLKDIYQITLVGNPFGSGEADEMKFIDSLKNCSKLKILDLGYCRFQGMLPTTIGGNQFTGEIPFTIGKLQNLGVLSMYRNQFTDDRVNEVIDDDFLNYHQADNSDCDLKYHQDDEIALRSKTPNTKKLEECMASILKIGVLCSLDSPTQRMSIKNVVHELKRTIDTLQNV</sequence>
<protein>
    <recommendedName>
        <fullName evidence="1">non-specific serine/threonine protein kinase</fullName>
        <ecNumber evidence="1">2.7.11.1</ecNumber>
    </recommendedName>
</protein>
<evidence type="ECO:0000256" key="2">
    <source>
        <dbReference type="ARBA" id="ARBA00022527"/>
    </source>
</evidence>
<comment type="caution">
    <text evidence="9">The sequence shown here is derived from an EMBL/GenBank/DDBJ whole genome shotgun (WGS) entry which is preliminary data.</text>
</comment>
<evidence type="ECO:0000256" key="7">
    <source>
        <dbReference type="ARBA" id="ARBA00047899"/>
    </source>
</evidence>
<comment type="catalytic activity">
    <reaction evidence="8">
        <text>L-seryl-[protein] + ATP = O-phospho-L-seryl-[protein] + ADP + H(+)</text>
        <dbReference type="Rhea" id="RHEA:17989"/>
        <dbReference type="Rhea" id="RHEA-COMP:9863"/>
        <dbReference type="Rhea" id="RHEA-COMP:11604"/>
        <dbReference type="ChEBI" id="CHEBI:15378"/>
        <dbReference type="ChEBI" id="CHEBI:29999"/>
        <dbReference type="ChEBI" id="CHEBI:30616"/>
        <dbReference type="ChEBI" id="CHEBI:83421"/>
        <dbReference type="ChEBI" id="CHEBI:456216"/>
        <dbReference type="EC" id="2.7.11.1"/>
    </reaction>
</comment>
<comment type="catalytic activity">
    <reaction evidence="7">
        <text>L-threonyl-[protein] + ATP = O-phospho-L-threonyl-[protein] + ADP + H(+)</text>
        <dbReference type="Rhea" id="RHEA:46608"/>
        <dbReference type="Rhea" id="RHEA-COMP:11060"/>
        <dbReference type="Rhea" id="RHEA-COMP:11605"/>
        <dbReference type="ChEBI" id="CHEBI:15378"/>
        <dbReference type="ChEBI" id="CHEBI:30013"/>
        <dbReference type="ChEBI" id="CHEBI:30616"/>
        <dbReference type="ChEBI" id="CHEBI:61977"/>
        <dbReference type="ChEBI" id="CHEBI:456216"/>
        <dbReference type="EC" id="2.7.11.1"/>
    </reaction>
</comment>
<dbReference type="PANTHER" id="PTHR48005:SF13">
    <property type="entry name" value="SERINE_THREONINE-PROTEIN KINASE DDB_G0278509-RELATED"/>
    <property type="match status" value="1"/>
</dbReference>
<dbReference type="Proteomes" id="UP000326396">
    <property type="component" value="Linkage Group LG14"/>
</dbReference>
<evidence type="ECO:0000256" key="4">
    <source>
        <dbReference type="ARBA" id="ARBA00022741"/>
    </source>
</evidence>
<dbReference type="SUPFAM" id="SSF52058">
    <property type="entry name" value="L domain-like"/>
    <property type="match status" value="1"/>
</dbReference>
<organism evidence="9 10">
    <name type="scientific">Mikania micrantha</name>
    <name type="common">bitter vine</name>
    <dbReference type="NCBI Taxonomy" id="192012"/>
    <lineage>
        <taxon>Eukaryota</taxon>
        <taxon>Viridiplantae</taxon>
        <taxon>Streptophyta</taxon>
        <taxon>Embryophyta</taxon>
        <taxon>Tracheophyta</taxon>
        <taxon>Spermatophyta</taxon>
        <taxon>Magnoliopsida</taxon>
        <taxon>eudicotyledons</taxon>
        <taxon>Gunneridae</taxon>
        <taxon>Pentapetalae</taxon>
        <taxon>asterids</taxon>
        <taxon>campanulids</taxon>
        <taxon>Asterales</taxon>
        <taxon>Asteraceae</taxon>
        <taxon>Asteroideae</taxon>
        <taxon>Heliantheae alliance</taxon>
        <taxon>Eupatorieae</taxon>
        <taxon>Mikania</taxon>
    </lineage>
</organism>
<keyword evidence="5" id="KW-0418">Kinase</keyword>
<evidence type="ECO:0000256" key="1">
    <source>
        <dbReference type="ARBA" id="ARBA00012513"/>
    </source>
</evidence>
<keyword evidence="3" id="KW-0808">Transferase</keyword>
<dbReference type="GO" id="GO:0005524">
    <property type="term" value="F:ATP binding"/>
    <property type="evidence" value="ECO:0007669"/>
    <property type="project" value="UniProtKB-KW"/>
</dbReference>